<sequence>MKRSLIASCIAAGFMASLAQAGDITPNQWYASGAAAIEHRLALKDNTNPAKNIILFIGDGMGVSTVTAARIFDGQSRGETGEENILSFETFPHVAFVKTYDTNQQVSDSAGAASAMNTGVKTRAGVLGISGVAHRQNCIEALVHSVPTLGEVSKQHGKAVGIVTTTRLTHATPAAVYAHTPERSWESDKNLPDEAREEGCRSIARQFVEFKGGIDVALGGGTKKFSKKLLKNWHERNAKGRLITDRTALDGLDSADKSPVLGLFSKSHMTFMLQKEKNNSEPTLSEMTAKAIDLLSNRKGGYYLMVEGGRIDHGHHANMAGLALSETQEFAKAVQVALSKVDLSETLIIVTADHSHVFTMAGYPTRGNPILGLVKGNDINGNPTGQPVIAHDGKPYTTLGYMNGPGAVKGTRAVPETGLTARQQALVPTGYHSGGHPKPSETHGGEDVPLYAIGPWSQLASGVMEQNVIFHMINYAYGWH</sequence>
<reference evidence="2" key="1">
    <citation type="submission" date="2018-06" db="EMBL/GenBank/DDBJ databases">
        <authorList>
            <person name="Zhirakovskaya E."/>
        </authorList>
    </citation>
    <scope>NUCLEOTIDE SEQUENCE</scope>
</reference>
<dbReference type="Gene3D" id="3.40.720.10">
    <property type="entry name" value="Alkaline Phosphatase, subunit A"/>
    <property type="match status" value="1"/>
</dbReference>
<protein>
    <submittedName>
        <fullName evidence="2">Alkaline phosphatase</fullName>
        <ecNumber evidence="2">3.1.3.1</ecNumber>
    </submittedName>
</protein>
<dbReference type="PRINTS" id="PR00113">
    <property type="entry name" value="ALKPHPHTASE"/>
</dbReference>
<dbReference type="Pfam" id="PF00245">
    <property type="entry name" value="Alk_phosphatase"/>
    <property type="match status" value="1"/>
</dbReference>
<gene>
    <name evidence="2" type="ORF">MNBD_ALPHA02-1035</name>
</gene>
<evidence type="ECO:0000256" key="1">
    <source>
        <dbReference type="ARBA" id="ARBA00022553"/>
    </source>
</evidence>
<keyword evidence="2" id="KW-0378">Hydrolase</keyword>
<name>A0A3B0R7U0_9ZZZZ</name>
<dbReference type="GO" id="GO:0004035">
    <property type="term" value="F:alkaline phosphatase activity"/>
    <property type="evidence" value="ECO:0007669"/>
    <property type="project" value="UniProtKB-EC"/>
</dbReference>
<accession>A0A3B0R7U0</accession>
<organism evidence="2">
    <name type="scientific">hydrothermal vent metagenome</name>
    <dbReference type="NCBI Taxonomy" id="652676"/>
    <lineage>
        <taxon>unclassified sequences</taxon>
        <taxon>metagenomes</taxon>
        <taxon>ecological metagenomes</taxon>
    </lineage>
</organism>
<dbReference type="CDD" id="cd16012">
    <property type="entry name" value="ALP"/>
    <property type="match status" value="1"/>
</dbReference>
<proteinExistence type="predicted"/>
<dbReference type="PANTHER" id="PTHR11596">
    <property type="entry name" value="ALKALINE PHOSPHATASE"/>
    <property type="match status" value="1"/>
</dbReference>
<dbReference type="PANTHER" id="PTHR11596:SF5">
    <property type="entry name" value="ALKALINE PHOSPHATASE"/>
    <property type="match status" value="1"/>
</dbReference>
<dbReference type="InterPro" id="IPR001952">
    <property type="entry name" value="Alkaline_phosphatase"/>
</dbReference>
<dbReference type="InterPro" id="IPR017850">
    <property type="entry name" value="Alkaline_phosphatase_core_sf"/>
</dbReference>
<keyword evidence="1" id="KW-0597">Phosphoprotein</keyword>
<dbReference type="AlphaFoldDB" id="A0A3B0R7U0"/>
<dbReference type="SUPFAM" id="SSF53649">
    <property type="entry name" value="Alkaline phosphatase-like"/>
    <property type="match status" value="1"/>
</dbReference>
<dbReference type="EC" id="3.1.3.1" evidence="2"/>
<evidence type="ECO:0000313" key="2">
    <source>
        <dbReference type="EMBL" id="VAV88542.1"/>
    </source>
</evidence>
<dbReference type="EMBL" id="UOED01000034">
    <property type="protein sequence ID" value="VAV88542.1"/>
    <property type="molecule type" value="Genomic_DNA"/>
</dbReference>
<dbReference type="SMART" id="SM00098">
    <property type="entry name" value="alkPPc"/>
    <property type="match status" value="1"/>
</dbReference>